<organism evidence="8 9">
    <name type="scientific">Albidovulum litorale</name>
    <dbReference type="NCBI Taxonomy" id="2984134"/>
    <lineage>
        <taxon>Bacteria</taxon>
        <taxon>Pseudomonadati</taxon>
        <taxon>Pseudomonadota</taxon>
        <taxon>Alphaproteobacteria</taxon>
        <taxon>Rhodobacterales</taxon>
        <taxon>Paracoccaceae</taxon>
        <taxon>Albidovulum</taxon>
    </lineage>
</organism>
<keyword evidence="4 6" id="KW-1133">Transmembrane helix</keyword>
<comment type="caution">
    <text evidence="8">The sequence shown here is derived from an EMBL/GenBank/DDBJ whole genome shotgun (WGS) entry which is preliminary data.</text>
</comment>
<sequence length="172" mass="18766">MAAVRVWDPLVRIFHWSLVAGFTANALFNDPEGKAHEVIGLSILGLVAVRILWGFVGTRHARFSDFPPSVPASLGQLSEMATGRRHIHKGHSPLGALMIYNLLASMIVIGVSGYMMTTLAFFGVGWVEEAHEIAVSWAEFSVVAHIAAVVFESRRLGINLPKSMLTGYKNIP</sequence>
<feature type="transmembrane region" description="Helical" evidence="6">
    <location>
        <begin position="94"/>
        <end position="127"/>
    </location>
</feature>
<dbReference type="Proteomes" id="UP001652564">
    <property type="component" value="Unassembled WGS sequence"/>
</dbReference>
<keyword evidence="9" id="KW-1185">Reference proteome</keyword>
<evidence type="ECO:0000313" key="9">
    <source>
        <dbReference type="Proteomes" id="UP001652564"/>
    </source>
</evidence>
<protein>
    <submittedName>
        <fullName evidence="8">Cytochrome b/b6 domain-containing protein</fullName>
    </submittedName>
</protein>
<name>A0ABT2ZI70_9RHOB</name>
<comment type="subcellular location">
    <subcellularLocation>
        <location evidence="1">Cell membrane</location>
        <topology evidence="1">Multi-pass membrane protein</topology>
    </subcellularLocation>
</comment>
<feature type="domain" description="Cytochrome b561 bacterial/Ni-hydrogenase" evidence="7">
    <location>
        <begin position="6"/>
        <end position="167"/>
    </location>
</feature>
<evidence type="ECO:0000256" key="1">
    <source>
        <dbReference type="ARBA" id="ARBA00004651"/>
    </source>
</evidence>
<dbReference type="InterPro" id="IPR051542">
    <property type="entry name" value="Hydrogenase_cytochrome"/>
</dbReference>
<proteinExistence type="predicted"/>
<dbReference type="PANTHER" id="PTHR30485">
    <property type="entry name" value="NI/FE-HYDROGENASE 1 B-TYPE CYTOCHROME SUBUNIT"/>
    <property type="match status" value="1"/>
</dbReference>
<dbReference type="RefSeq" id="WP_263737934.1">
    <property type="nucleotide sequence ID" value="NZ_JAOWKZ010000001.1"/>
</dbReference>
<evidence type="ECO:0000256" key="2">
    <source>
        <dbReference type="ARBA" id="ARBA00022475"/>
    </source>
</evidence>
<gene>
    <name evidence="8" type="ORF">OEZ71_00290</name>
</gene>
<dbReference type="InterPro" id="IPR011577">
    <property type="entry name" value="Cyt_b561_bac/Ni-Hgenase"/>
</dbReference>
<reference evidence="8 9" key="1">
    <citation type="submission" date="2022-10" db="EMBL/GenBank/DDBJ databases">
        <title>Defluviimonas sp. nov., isolated from ocean surface sediments.</title>
        <authorList>
            <person name="He W."/>
            <person name="Wang L."/>
            <person name="Zhang D.-F."/>
        </authorList>
    </citation>
    <scope>NUCLEOTIDE SEQUENCE [LARGE SCALE GENOMIC DNA]</scope>
    <source>
        <strain evidence="8 9">WL0050</strain>
    </source>
</reference>
<dbReference type="EMBL" id="JAOWKZ010000001">
    <property type="protein sequence ID" value="MCV2870727.1"/>
    <property type="molecule type" value="Genomic_DNA"/>
</dbReference>
<evidence type="ECO:0000256" key="6">
    <source>
        <dbReference type="SAM" id="Phobius"/>
    </source>
</evidence>
<evidence type="ECO:0000256" key="4">
    <source>
        <dbReference type="ARBA" id="ARBA00022989"/>
    </source>
</evidence>
<feature type="transmembrane region" description="Helical" evidence="6">
    <location>
        <begin position="38"/>
        <end position="56"/>
    </location>
</feature>
<accession>A0ABT2ZI70</accession>
<dbReference type="SUPFAM" id="SSF81342">
    <property type="entry name" value="Transmembrane di-heme cytochromes"/>
    <property type="match status" value="1"/>
</dbReference>
<dbReference type="InterPro" id="IPR016174">
    <property type="entry name" value="Di-haem_cyt_TM"/>
</dbReference>
<dbReference type="Pfam" id="PF01292">
    <property type="entry name" value="Ni_hydr_CYTB"/>
    <property type="match status" value="1"/>
</dbReference>
<evidence type="ECO:0000259" key="7">
    <source>
        <dbReference type="Pfam" id="PF01292"/>
    </source>
</evidence>
<keyword evidence="3 6" id="KW-0812">Transmembrane</keyword>
<dbReference type="Gene3D" id="1.20.950.20">
    <property type="entry name" value="Transmembrane di-heme cytochromes, Chain C"/>
    <property type="match status" value="1"/>
</dbReference>
<keyword evidence="2" id="KW-1003">Cell membrane</keyword>
<evidence type="ECO:0000313" key="8">
    <source>
        <dbReference type="EMBL" id="MCV2870727.1"/>
    </source>
</evidence>
<evidence type="ECO:0000256" key="5">
    <source>
        <dbReference type="ARBA" id="ARBA00023136"/>
    </source>
</evidence>
<keyword evidence="5 6" id="KW-0472">Membrane</keyword>
<evidence type="ECO:0000256" key="3">
    <source>
        <dbReference type="ARBA" id="ARBA00022692"/>
    </source>
</evidence>
<dbReference type="PANTHER" id="PTHR30485:SF2">
    <property type="entry name" value="BLL0597 PROTEIN"/>
    <property type="match status" value="1"/>
</dbReference>